<dbReference type="STRING" id="31234.E3LHC1"/>
<evidence type="ECO:0000256" key="4">
    <source>
        <dbReference type="ARBA" id="ARBA00023002"/>
    </source>
</evidence>
<evidence type="ECO:0000256" key="6">
    <source>
        <dbReference type="ARBA" id="ARBA00023033"/>
    </source>
</evidence>
<dbReference type="PANTHER" id="PTHR24300:SF375">
    <property type="entry name" value="CYTOCHROME P450 FAMILY"/>
    <property type="match status" value="1"/>
</dbReference>
<proteinExistence type="inferred from homology"/>
<dbReference type="PANTHER" id="PTHR24300">
    <property type="entry name" value="CYTOCHROME P450 508A4-RELATED"/>
    <property type="match status" value="1"/>
</dbReference>
<dbReference type="CDD" id="cd20617">
    <property type="entry name" value="CYP1_2-like"/>
    <property type="match status" value="1"/>
</dbReference>
<dbReference type="AlphaFoldDB" id="E3LHC1"/>
<dbReference type="InterPro" id="IPR002401">
    <property type="entry name" value="Cyt_P450_E_grp-I"/>
</dbReference>
<dbReference type="GO" id="GO:0005506">
    <property type="term" value="F:iron ion binding"/>
    <property type="evidence" value="ECO:0007669"/>
    <property type="project" value="InterPro"/>
</dbReference>
<keyword evidence="4 8" id="KW-0560">Oxidoreductase</keyword>
<keyword evidence="5 7" id="KW-0408">Iron</keyword>
<organism evidence="10">
    <name type="scientific">Caenorhabditis remanei</name>
    <name type="common">Caenorhabditis vulgaris</name>
    <dbReference type="NCBI Taxonomy" id="31234"/>
    <lineage>
        <taxon>Eukaryota</taxon>
        <taxon>Metazoa</taxon>
        <taxon>Ecdysozoa</taxon>
        <taxon>Nematoda</taxon>
        <taxon>Chromadorea</taxon>
        <taxon>Rhabditida</taxon>
        <taxon>Rhabditina</taxon>
        <taxon>Rhabditomorpha</taxon>
        <taxon>Rhabditoidea</taxon>
        <taxon>Rhabditidae</taxon>
        <taxon>Peloderinae</taxon>
        <taxon>Caenorhabditis</taxon>
    </lineage>
</organism>
<evidence type="ECO:0008006" key="11">
    <source>
        <dbReference type="Google" id="ProtNLM"/>
    </source>
</evidence>
<dbReference type="Pfam" id="PF00067">
    <property type="entry name" value="p450"/>
    <property type="match status" value="1"/>
</dbReference>
<evidence type="ECO:0000256" key="5">
    <source>
        <dbReference type="ARBA" id="ARBA00023004"/>
    </source>
</evidence>
<dbReference type="GO" id="GO:0016712">
    <property type="term" value="F:oxidoreductase activity, acting on paired donors, with incorporation or reduction of molecular oxygen, reduced flavin or flavoprotein as one donor, and incorporation of one atom of oxygen"/>
    <property type="evidence" value="ECO:0007669"/>
    <property type="project" value="TreeGrafter"/>
</dbReference>
<dbReference type="GO" id="GO:0006082">
    <property type="term" value="P:organic acid metabolic process"/>
    <property type="evidence" value="ECO:0007669"/>
    <property type="project" value="TreeGrafter"/>
</dbReference>
<dbReference type="GO" id="GO:0005737">
    <property type="term" value="C:cytoplasm"/>
    <property type="evidence" value="ECO:0007669"/>
    <property type="project" value="TreeGrafter"/>
</dbReference>
<evidence type="ECO:0000313" key="10">
    <source>
        <dbReference type="Proteomes" id="UP000008281"/>
    </source>
</evidence>
<evidence type="ECO:0000256" key="7">
    <source>
        <dbReference type="PIRSR" id="PIRSR602401-1"/>
    </source>
</evidence>
<dbReference type="GO" id="GO:0006805">
    <property type="term" value="P:xenobiotic metabolic process"/>
    <property type="evidence" value="ECO:0007669"/>
    <property type="project" value="TreeGrafter"/>
</dbReference>
<dbReference type="InterPro" id="IPR036396">
    <property type="entry name" value="Cyt_P450_sf"/>
</dbReference>
<comment type="similarity">
    <text evidence="2 8">Belongs to the cytochrome P450 family.</text>
</comment>
<evidence type="ECO:0000313" key="9">
    <source>
        <dbReference type="EMBL" id="EFO95286.1"/>
    </source>
</evidence>
<dbReference type="InterPro" id="IPR050182">
    <property type="entry name" value="Cytochrome_P450_fam2"/>
</dbReference>
<dbReference type="HOGENOM" id="CLU_001570_22_3_1"/>
<dbReference type="EMBL" id="DS268409">
    <property type="protein sequence ID" value="EFO95286.1"/>
    <property type="molecule type" value="Genomic_DNA"/>
</dbReference>
<dbReference type="OMA" id="KTPYVMI"/>
<gene>
    <name evidence="9" type="ORF">CRE_09181</name>
</gene>
<dbReference type="InParanoid" id="E3LHC1"/>
<name>E3LHC1_CAERE</name>
<keyword evidence="3 7" id="KW-0479">Metal-binding</keyword>
<keyword evidence="7 8" id="KW-0349">Heme</keyword>
<dbReference type="GO" id="GO:0020037">
    <property type="term" value="F:heme binding"/>
    <property type="evidence" value="ECO:0007669"/>
    <property type="project" value="InterPro"/>
</dbReference>
<dbReference type="InterPro" id="IPR001128">
    <property type="entry name" value="Cyt_P450"/>
</dbReference>
<dbReference type="eggNOG" id="KOG0156">
    <property type="taxonomic scope" value="Eukaryota"/>
</dbReference>
<dbReference type="OrthoDB" id="1055148at2759"/>
<dbReference type="PRINTS" id="PR00463">
    <property type="entry name" value="EP450I"/>
</dbReference>
<keyword evidence="6 8" id="KW-0503">Monooxygenase</keyword>
<reference evidence="9" key="1">
    <citation type="submission" date="2007-07" db="EMBL/GenBank/DDBJ databases">
        <title>PCAP assembly of the Caenorhabditis remanei genome.</title>
        <authorList>
            <consortium name="The Caenorhabditis remanei Sequencing Consortium"/>
            <person name="Wilson R.K."/>
        </authorList>
    </citation>
    <scope>NUCLEOTIDE SEQUENCE [LARGE SCALE GENOMIC DNA]</scope>
    <source>
        <strain evidence="9">PB4641</strain>
    </source>
</reference>
<evidence type="ECO:0000256" key="1">
    <source>
        <dbReference type="ARBA" id="ARBA00001971"/>
    </source>
</evidence>
<sequence>MLLLLLFTGLCIYLFYELYWKRRHLPPGPIPLPIIGNVLPMLREKPGYECFRRWTKTYGDCCTFWMGKTPYVMISSLDLMKETFIRDGDTYKDKFPQPINVKFRGGSFGIVDTNGHLWNTHRRFALSTFRDFGLGKGLMQEKILIEVEEVFRKLDEHLGVEQDIPKVLNNAVANVINQIVFGYRFADDQEEEFNKLRDLMEYQEKAFNTFKVYVQVFAPKLGEFLPGKSIDELMDEWKKNFYTFFNTQIENHKQKIDFDSEENLDYAEAYLKEQRKREAEGDFDLFSNNQLMHTCLDLWFAGFSTTNATANWSICYIMNTPRVQEKIQEELDRVIGGDRLVTTADKNDLPYMNAVINESQRCANILPVNVLHMTTKDTVINGFPIKKGTGVVAQISTVMLDEKVFPDPYTFNPDRFIDENGKLKKVEELIPFSVGKRQCLGEGLARMELFLFISNFFNRYQVIYCSKITNSTTVPIFQISPSSEGPPSIDKTGKLSLFPRKFNAILTKRH</sequence>
<accession>E3LHC1</accession>
<dbReference type="Proteomes" id="UP000008281">
    <property type="component" value="Unassembled WGS sequence"/>
</dbReference>
<evidence type="ECO:0000256" key="3">
    <source>
        <dbReference type="ARBA" id="ARBA00022723"/>
    </source>
</evidence>
<dbReference type="PROSITE" id="PS00086">
    <property type="entry name" value="CYTOCHROME_P450"/>
    <property type="match status" value="1"/>
</dbReference>
<dbReference type="Gene3D" id="1.10.630.10">
    <property type="entry name" value="Cytochrome P450"/>
    <property type="match status" value="1"/>
</dbReference>
<keyword evidence="10" id="KW-1185">Reference proteome</keyword>
<dbReference type="PRINTS" id="PR00385">
    <property type="entry name" value="P450"/>
</dbReference>
<dbReference type="FunFam" id="1.10.630.10:FF:000036">
    <property type="entry name" value="CYtochrome P450 family"/>
    <property type="match status" value="1"/>
</dbReference>
<dbReference type="SUPFAM" id="SSF48264">
    <property type="entry name" value="Cytochrome P450"/>
    <property type="match status" value="1"/>
</dbReference>
<evidence type="ECO:0000256" key="8">
    <source>
        <dbReference type="RuleBase" id="RU000461"/>
    </source>
</evidence>
<dbReference type="InterPro" id="IPR017972">
    <property type="entry name" value="Cyt_P450_CS"/>
</dbReference>
<comment type="cofactor">
    <cofactor evidence="1 7">
        <name>heme</name>
        <dbReference type="ChEBI" id="CHEBI:30413"/>
    </cofactor>
</comment>
<protein>
    <recommendedName>
        <fullName evidence="11">CYtochrome P450 family</fullName>
    </recommendedName>
</protein>
<dbReference type="FunCoup" id="E3LHC1">
    <property type="interactions" value="294"/>
</dbReference>
<feature type="binding site" description="axial binding residue" evidence="7">
    <location>
        <position position="439"/>
    </location>
    <ligand>
        <name>heme</name>
        <dbReference type="ChEBI" id="CHEBI:30413"/>
    </ligand>
    <ligandPart>
        <name>Fe</name>
        <dbReference type="ChEBI" id="CHEBI:18248"/>
    </ligandPart>
</feature>
<evidence type="ECO:0000256" key="2">
    <source>
        <dbReference type="ARBA" id="ARBA00010617"/>
    </source>
</evidence>